<evidence type="ECO:0000313" key="1">
    <source>
        <dbReference type="EMBL" id="MTD94155.1"/>
    </source>
</evidence>
<dbReference type="Proteomes" id="UP000440694">
    <property type="component" value="Unassembled WGS sequence"/>
</dbReference>
<evidence type="ECO:0008006" key="3">
    <source>
        <dbReference type="Google" id="ProtNLM"/>
    </source>
</evidence>
<organism evidence="1 2">
    <name type="scientific">Hyphomicrobium album</name>
    <dbReference type="NCBI Taxonomy" id="2665159"/>
    <lineage>
        <taxon>Bacteria</taxon>
        <taxon>Pseudomonadati</taxon>
        <taxon>Pseudomonadota</taxon>
        <taxon>Alphaproteobacteria</taxon>
        <taxon>Hyphomicrobiales</taxon>
        <taxon>Hyphomicrobiaceae</taxon>
        <taxon>Hyphomicrobium</taxon>
    </lineage>
</organism>
<sequence length="151" mass="16433">MDESAKEPPRPAPVKKDAPFAELPGRWVGEGRIGMAEGKMESVKCRATYFVNGTGNELKQNIRCASAGGKVEVKSNVIAKDGKLSGTWNELVYNLGGDMTGEVTQRGFRITVRGGDLTANMDVIVMNDRQIVEIQFFNSSLRGLTLILKKG</sequence>
<evidence type="ECO:0000313" key="2">
    <source>
        <dbReference type="Proteomes" id="UP000440694"/>
    </source>
</evidence>
<dbReference type="AlphaFoldDB" id="A0A6I3KF03"/>
<name>A0A6I3KF03_9HYPH</name>
<gene>
    <name evidence="1" type="ORF">GIW81_07365</name>
</gene>
<accession>A0A6I3KF03</accession>
<dbReference type="EMBL" id="WMBQ01000001">
    <property type="protein sequence ID" value="MTD94155.1"/>
    <property type="molecule type" value="Genomic_DNA"/>
</dbReference>
<proteinExistence type="predicted"/>
<keyword evidence="2" id="KW-1185">Reference proteome</keyword>
<protein>
    <recommendedName>
        <fullName evidence="3">Lipocalin-like domain-containing protein</fullName>
    </recommendedName>
</protein>
<reference evidence="1 2" key="1">
    <citation type="submission" date="2019-11" db="EMBL/GenBank/DDBJ databases">
        <title>Identification of a novel strain.</title>
        <authorList>
            <person name="Xu Q."/>
            <person name="Wang G."/>
        </authorList>
    </citation>
    <scope>NUCLEOTIDE SEQUENCE [LARGE SCALE GENOMIC DNA]</scope>
    <source>
        <strain evidence="2">xq</strain>
    </source>
</reference>
<comment type="caution">
    <text evidence="1">The sequence shown here is derived from an EMBL/GenBank/DDBJ whole genome shotgun (WGS) entry which is preliminary data.</text>
</comment>